<evidence type="ECO:0000313" key="3">
    <source>
        <dbReference type="EMBL" id="OIW26711.1"/>
    </source>
</evidence>
<gene>
    <name evidence="3" type="ORF">CONLIGDRAFT_581443</name>
</gene>
<dbReference type="SUPFAM" id="SSF53590">
    <property type="entry name" value="Nucleoside hydrolase"/>
    <property type="match status" value="1"/>
</dbReference>
<dbReference type="InterPro" id="IPR001910">
    <property type="entry name" value="Inosine/uridine_hydrolase_dom"/>
</dbReference>
<sequence>MQLFGIFAQLILGTGLLPGRYLPLSVRTKNLIIDTDLFSDVDDAGALLLAATSPSVNLLGVNVNYPSSYSVLAASAFLAHYGHADVSIGARRPLTNATFIDSWSYNLGEFASKVAYHFSGGSLLWGHAEDAWDPVQLYRRCLAEAHNDSVTIASIGFFENLSGLLNSTADEYSDLTGPELIAAKVSELVVMGGDYPSGHEFNFWGDNPLRTAHVINNWPGRMTFSGYSMGLNVTSGSRFMREGPSSDPVMSAYLWYTYNNSRSSWDPLTMLYAMHGLDESFEYANEFGFNHVHANGSNTWVFDASRTDQHWLKLKITREAAEELLDKLYLEGASLGPTDAKIEHLDL</sequence>
<dbReference type="OrthoDB" id="187522at2759"/>
<evidence type="ECO:0000313" key="4">
    <source>
        <dbReference type="Proteomes" id="UP000182658"/>
    </source>
</evidence>
<dbReference type="InParanoid" id="A0A1J7IG89"/>
<proteinExistence type="inferred from homology"/>
<organism evidence="3 4">
    <name type="scientific">Coniochaeta ligniaria NRRL 30616</name>
    <dbReference type="NCBI Taxonomy" id="1408157"/>
    <lineage>
        <taxon>Eukaryota</taxon>
        <taxon>Fungi</taxon>
        <taxon>Dikarya</taxon>
        <taxon>Ascomycota</taxon>
        <taxon>Pezizomycotina</taxon>
        <taxon>Sordariomycetes</taxon>
        <taxon>Sordariomycetidae</taxon>
        <taxon>Coniochaetales</taxon>
        <taxon>Coniochaetaceae</taxon>
        <taxon>Coniochaeta</taxon>
    </lineage>
</organism>
<accession>A0A1J7IG89</accession>
<dbReference type="InterPro" id="IPR036452">
    <property type="entry name" value="Ribo_hydro-like"/>
</dbReference>
<name>A0A1J7IG89_9PEZI</name>
<feature type="domain" description="Inosine/uridine-preferring nucleoside hydrolase" evidence="2">
    <location>
        <begin position="31"/>
        <end position="275"/>
    </location>
</feature>
<dbReference type="GO" id="GO:0016799">
    <property type="term" value="F:hydrolase activity, hydrolyzing N-glycosyl compounds"/>
    <property type="evidence" value="ECO:0007669"/>
    <property type="project" value="InterPro"/>
</dbReference>
<evidence type="ECO:0000256" key="1">
    <source>
        <dbReference type="ARBA" id="ARBA00009176"/>
    </source>
</evidence>
<dbReference type="PANTHER" id="PTHR43264:SF1">
    <property type="entry name" value="INOSINE_URIDINE-PREFERRING NUCLEOSIDE HYDROLASE DOMAIN-CONTAINING PROTEIN"/>
    <property type="match status" value="1"/>
</dbReference>
<dbReference type="Proteomes" id="UP000182658">
    <property type="component" value="Unassembled WGS sequence"/>
</dbReference>
<dbReference type="EMBL" id="KV875100">
    <property type="protein sequence ID" value="OIW26711.1"/>
    <property type="molecule type" value="Genomic_DNA"/>
</dbReference>
<keyword evidence="3" id="KW-0378">Hydrolase</keyword>
<dbReference type="Pfam" id="PF01156">
    <property type="entry name" value="IU_nuc_hydro"/>
    <property type="match status" value="1"/>
</dbReference>
<keyword evidence="4" id="KW-1185">Reference proteome</keyword>
<dbReference type="STRING" id="1408157.A0A1J7IG89"/>
<dbReference type="CDD" id="cd02652">
    <property type="entry name" value="nuc_hydro_2"/>
    <property type="match status" value="1"/>
</dbReference>
<dbReference type="PANTHER" id="PTHR43264">
    <property type="match status" value="1"/>
</dbReference>
<evidence type="ECO:0000259" key="2">
    <source>
        <dbReference type="Pfam" id="PF01156"/>
    </source>
</evidence>
<comment type="similarity">
    <text evidence="1">Belongs to the IUNH family.</text>
</comment>
<reference evidence="3 4" key="1">
    <citation type="submission" date="2016-10" db="EMBL/GenBank/DDBJ databases">
        <title>Draft genome sequence of Coniochaeta ligniaria NRRL30616, a lignocellulolytic fungus for bioabatement of inhibitors in plant biomass hydrolysates.</title>
        <authorList>
            <consortium name="DOE Joint Genome Institute"/>
            <person name="Jimenez D.J."/>
            <person name="Hector R.E."/>
            <person name="Riley R."/>
            <person name="Sun H."/>
            <person name="Grigoriev I.V."/>
            <person name="Van Elsas J.D."/>
            <person name="Nichols N.N."/>
        </authorList>
    </citation>
    <scope>NUCLEOTIDE SEQUENCE [LARGE SCALE GENOMIC DNA]</scope>
    <source>
        <strain evidence="3 4">NRRL 30616</strain>
    </source>
</reference>
<dbReference type="Gene3D" id="3.90.245.10">
    <property type="entry name" value="Ribonucleoside hydrolase-like"/>
    <property type="match status" value="1"/>
</dbReference>
<dbReference type="AlphaFoldDB" id="A0A1J7IG89"/>
<protein>
    <submittedName>
        <fullName evidence="3">Inosine/uridine-preferring nucleoside hydrolase</fullName>
    </submittedName>
</protein>